<proteinExistence type="predicted"/>
<accession>A0A2M4CE31</accession>
<evidence type="ECO:0000256" key="1">
    <source>
        <dbReference type="SAM" id="SignalP"/>
    </source>
</evidence>
<organism evidence="2">
    <name type="scientific">Anopheles marajoara</name>
    <dbReference type="NCBI Taxonomy" id="58244"/>
    <lineage>
        <taxon>Eukaryota</taxon>
        <taxon>Metazoa</taxon>
        <taxon>Ecdysozoa</taxon>
        <taxon>Arthropoda</taxon>
        <taxon>Hexapoda</taxon>
        <taxon>Insecta</taxon>
        <taxon>Pterygota</taxon>
        <taxon>Neoptera</taxon>
        <taxon>Endopterygota</taxon>
        <taxon>Diptera</taxon>
        <taxon>Nematocera</taxon>
        <taxon>Culicoidea</taxon>
        <taxon>Culicidae</taxon>
        <taxon>Anophelinae</taxon>
        <taxon>Anopheles</taxon>
    </lineage>
</organism>
<sequence length="70" mass="7795">MERCSPYPLSLCVSLHLFHLAGCCSLSDRVPLNRSRYFTLALSVIGKAIGARHCDMSQDYRSVVSRCSIC</sequence>
<dbReference type="AlphaFoldDB" id="A0A2M4CE31"/>
<name>A0A2M4CE31_9DIPT</name>
<reference evidence="2" key="1">
    <citation type="submission" date="2018-01" db="EMBL/GenBank/DDBJ databases">
        <title>An insight into the sialome of Amazonian anophelines.</title>
        <authorList>
            <person name="Ribeiro J.M."/>
            <person name="Scarpassa V."/>
            <person name="Calvo E."/>
        </authorList>
    </citation>
    <scope>NUCLEOTIDE SEQUENCE</scope>
    <source>
        <tissue evidence="2">Salivary glands</tissue>
    </source>
</reference>
<keyword evidence="1" id="KW-0732">Signal</keyword>
<dbReference type="EMBL" id="GGFJ01014465">
    <property type="protein sequence ID" value="MBW63606.1"/>
    <property type="molecule type" value="Transcribed_RNA"/>
</dbReference>
<evidence type="ECO:0000313" key="2">
    <source>
        <dbReference type="EMBL" id="MBW63606.1"/>
    </source>
</evidence>
<feature type="signal peptide" evidence="1">
    <location>
        <begin position="1"/>
        <end position="23"/>
    </location>
</feature>
<protein>
    <submittedName>
        <fullName evidence="2">Putative secreted protein</fullName>
    </submittedName>
</protein>
<feature type="chain" id="PRO_5014727532" evidence="1">
    <location>
        <begin position="24"/>
        <end position="70"/>
    </location>
</feature>